<dbReference type="InterPro" id="IPR014757">
    <property type="entry name" value="Tscrpt_reg_IclR_C"/>
</dbReference>
<dbReference type="Gene3D" id="1.10.10.10">
    <property type="entry name" value="Winged helix-like DNA-binding domain superfamily/Winged helix DNA-binding domain"/>
    <property type="match status" value="1"/>
</dbReference>
<dbReference type="eggNOG" id="COG1414">
    <property type="taxonomic scope" value="Bacteria"/>
</dbReference>
<dbReference type="InterPro" id="IPR005471">
    <property type="entry name" value="Tscrpt_reg_IclR_N"/>
</dbReference>
<comment type="caution">
    <text evidence="6">The sequence shown here is derived from an EMBL/GenBank/DDBJ whole genome shotgun (WGS) entry which is preliminary data.</text>
</comment>
<dbReference type="InterPro" id="IPR036390">
    <property type="entry name" value="WH_DNA-bd_sf"/>
</dbReference>
<dbReference type="Proteomes" id="UP000019678">
    <property type="component" value="Unassembled WGS sequence"/>
</dbReference>
<dbReference type="Pfam" id="PF01614">
    <property type="entry name" value="IclR_C"/>
    <property type="match status" value="1"/>
</dbReference>
<dbReference type="EMBL" id="ASRX01000017">
    <property type="protein sequence ID" value="EYF06201.1"/>
    <property type="molecule type" value="Genomic_DNA"/>
</dbReference>
<protein>
    <submittedName>
        <fullName evidence="6">Transcriptional regulator, IclR family</fullName>
    </submittedName>
</protein>
<keyword evidence="1" id="KW-0805">Transcription regulation</keyword>
<dbReference type="Gene3D" id="3.30.450.40">
    <property type="match status" value="1"/>
</dbReference>
<dbReference type="GO" id="GO:0003677">
    <property type="term" value="F:DNA binding"/>
    <property type="evidence" value="ECO:0007669"/>
    <property type="project" value="UniProtKB-KW"/>
</dbReference>
<name>A0A017TC64_9BACT</name>
<evidence type="ECO:0000313" key="7">
    <source>
        <dbReference type="Proteomes" id="UP000019678"/>
    </source>
</evidence>
<dbReference type="GO" id="GO:0003700">
    <property type="term" value="F:DNA-binding transcription factor activity"/>
    <property type="evidence" value="ECO:0007669"/>
    <property type="project" value="TreeGrafter"/>
</dbReference>
<sequence length="261" mass="28399">MVLRSVTVALQVFEVVAMQQPIGVSEISRRLGMSKSTVQRCLVTLGEAGWIRPEVTAGPTRWVITSKSFGIGRRVGNSRHLRTAALPVLERLRDATGAPVELIVPEGREGVLIERVATAATEWLFLPPGLRAPLHVRADGKVILARLPEEDLEAYLGEGLEMLTRQTVTDPMRLRRELASIRARGWAASIDELVDGVSTLASAVVDLEGRPLAAVSLHLPSEPFQVHQARNRKLVVAAGIEIGARLDGREVGGRAGLEKRR</sequence>
<feature type="domain" description="IclR-ED" evidence="5">
    <location>
        <begin position="67"/>
        <end position="253"/>
    </location>
</feature>
<keyword evidence="3" id="KW-0804">Transcription</keyword>
<dbReference type="InterPro" id="IPR029016">
    <property type="entry name" value="GAF-like_dom_sf"/>
</dbReference>
<dbReference type="PROSITE" id="PS51077">
    <property type="entry name" value="HTH_ICLR"/>
    <property type="match status" value="1"/>
</dbReference>
<dbReference type="PROSITE" id="PS51078">
    <property type="entry name" value="ICLR_ED"/>
    <property type="match status" value="1"/>
</dbReference>
<dbReference type="PANTHER" id="PTHR30136:SF24">
    <property type="entry name" value="HTH-TYPE TRANSCRIPTIONAL REPRESSOR ALLR"/>
    <property type="match status" value="1"/>
</dbReference>
<dbReference type="SMART" id="SM00346">
    <property type="entry name" value="HTH_ICLR"/>
    <property type="match status" value="1"/>
</dbReference>
<dbReference type="SUPFAM" id="SSF55781">
    <property type="entry name" value="GAF domain-like"/>
    <property type="match status" value="1"/>
</dbReference>
<dbReference type="SUPFAM" id="SSF46785">
    <property type="entry name" value="Winged helix' DNA-binding domain"/>
    <property type="match status" value="1"/>
</dbReference>
<dbReference type="GO" id="GO:0045892">
    <property type="term" value="P:negative regulation of DNA-templated transcription"/>
    <property type="evidence" value="ECO:0007669"/>
    <property type="project" value="TreeGrafter"/>
</dbReference>
<dbReference type="InterPro" id="IPR036388">
    <property type="entry name" value="WH-like_DNA-bd_sf"/>
</dbReference>
<reference evidence="6 7" key="1">
    <citation type="submission" date="2013-05" db="EMBL/GenBank/DDBJ databases">
        <title>Genome assembly of Chondromyces apiculatus DSM 436.</title>
        <authorList>
            <person name="Sharma G."/>
            <person name="Khatri I."/>
            <person name="Kaur C."/>
            <person name="Mayilraj S."/>
            <person name="Subramanian S."/>
        </authorList>
    </citation>
    <scope>NUCLEOTIDE SEQUENCE [LARGE SCALE GENOMIC DNA]</scope>
    <source>
        <strain evidence="6 7">DSM 436</strain>
    </source>
</reference>
<evidence type="ECO:0000259" key="4">
    <source>
        <dbReference type="PROSITE" id="PS51077"/>
    </source>
</evidence>
<evidence type="ECO:0000259" key="5">
    <source>
        <dbReference type="PROSITE" id="PS51078"/>
    </source>
</evidence>
<dbReference type="AlphaFoldDB" id="A0A017TC64"/>
<feature type="domain" description="HTH iclR-type" evidence="4">
    <location>
        <begin position="3"/>
        <end position="73"/>
    </location>
</feature>
<gene>
    <name evidence="6" type="ORF">CAP_2079</name>
</gene>
<dbReference type="PANTHER" id="PTHR30136">
    <property type="entry name" value="HELIX-TURN-HELIX TRANSCRIPTIONAL REGULATOR, ICLR FAMILY"/>
    <property type="match status" value="1"/>
</dbReference>
<dbReference type="InterPro" id="IPR050707">
    <property type="entry name" value="HTH_MetabolicPath_Reg"/>
</dbReference>
<keyword evidence="2" id="KW-0238">DNA-binding</keyword>
<proteinExistence type="predicted"/>
<evidence type="ECO:0000313" key="6">
    <source>
        <dbReference type="EMBL" id="EYF06201.1"/>
    </source>
</evidence>
<organism evidence="6 7">
    <name type="scientific">Chondromyces apiculatus DSM 436</name>
    <dbReference type="NCBI Taxonomy" id="1192034"/>
    <lineage>
        <taxon>Bacteria</taxon>
        <taxon>Pseudomonadati</taxon>
        <taxon>Myxococcota</taxon>
        <taxon>Polyangia</taxon>
        <taxon>Polyangiales</taxon>
        <taxon>Polyangiaceae</taxon>
        <taxon>Chondromyces</taxon>
    </lineage>
</organism>
<accession>A0A017TC64</accession>
<evidence type="ECO:0000256" key="3">
    <source>
        <dbReference type="ARBA" id="ARBA00023163"/>
    </source>
</evidence>
<dbReference type="STRING" id="1192034.CAP_2079"/>
<evidence type="ECO:0000256" key="2">
    <source>
        <dbReference type="ARBA" id="ARBA00023125"/>
    </source>
</evidence>
<dbReference type="Pfam" id="PF09339">
    <property type="entry name" value="HTH_IclR"/>
    <property type="match status" value="1"/>
</dbReference>
<evidence type="ECO:0000256" key="1">
    <source>
        <dbReference type="ARBA" id="ARBA00023015"/>
    </source>
</evidence>
<keyword evidence="7" id="KW-1185">Reference proteome</keyword>